<dbReference type="Gene3D" id="2.130.10.10">
    <property type="entry name" value="YVTN repeat-like/Quinoprotein amine dehydrogenase"/>
    <property type="match status" value="1"/>
</dbReference>
<protein>
    <recommendedName>
        <fullName evidence="2">DUF2415 domain-containing protein</fullName>
    </recommendedName>
</protein>
<dbReference type="SUPFAM" id="SSF50978">
    <property type="entry name" value="WD40 repeat-like"/>
    <property type="match status" value="1"/>
</dbReference>
<evidence type="ECO:0000256" key="1">
    <source>
        <dbReference type="SAM" id="MobiDB-lite"/>
    </source>
</evidence>
<reference evidence="3 4" key="1">
    <citation type="submission" date="2019-01" db="EMBL/GenBank/DDBJ databases">
        <title>Draft Genome Sequencing of Zygosaccharomyces mellis Ca-7.</title>
        <authorList>
            <person name="Shiwa Y."/>
            <person name="Kanesaki Y."/>
            <person name="Ishige T."/>
            <person name="Mura K."/>
            <person name="Hori T."/>
            <person name="Tamura T."/>
        </authorList>
    </citation>
    <scope>NUCLEOTIDE SEQUENCE [LARGE SCALE GENOMIC DNA]</scope>
    <source>
        <strain evidence="3 4">Ca-7</strain>
    </source>
</reference>
<dbReference type="InterPro" id="IPR015943">
    <property type="entry name" value="WD40/YVTN_repeat-like_dom_sf"/>
</dbReference>
<evidence type="ECO:0000259" key="2">
    <source>
        <dbReference type="Pfam" id="PF10313"/>
    </source>
</evidence>
<feature type="domain" description="DUF2415" evidence="2">
    <location>
        <begin position="393"/>
        <end position="431"/>
    </location>
</feature>
<dbReference type="AlphaFoldDB" id="A0A4C2EF29"/>
<keyword evidence="4" id="KW-1185">Reference proteome</keyword>
<dbReference type="Proteomes" id="UP000301737">
    <property type="component" value="Unassembled WGS sequence"/>
</dbReference>
<evidence type="ECO:0000313" key="4">
    <source>
        <dbReference type="Proteomes" id="UP000301737"/>
    </source>
</evidence>
<comment type="caution">
    <text evidence="3">The sequence shown here is derived from an EMBL/GenBank/DDBJ whole genome shotgun (WGS) entry which is preliminary data.</text>
</comment>
<evidence type="ECO:0000313" key="3">
    <source>
        <dbReference type="EMBL" id="GCF00853.1"/>
    </source>
</evidence>
<dbReference type="EMBL" id="BIMX01000023">
    <property type="protein sequence ID" value="GCF00853.1"/>
    <property type="molecule type" value="Genomic_DNA"/>
</dbReference>
<feature type="compositionally biased region" description="Polar residues" evidence="1">
    <location>
        <begin position="534"/>
        <end position="550"/>
    </location>
</feature>
<proteinExistence type="predicted"/>
<gene>
    <name evidence="3" type="ORF">ZYGM_000498</name>
</gene>
<dbReference type="PANTHER" id="PTHR43991:SF9">
    <property type="entry name" value="DUF2415 DOMAIN-CONTAINING PROTEIN"/>
    <property type="match status" value="1"/>
</dbReference>
<dbReference type="InterPro" id="IPR036322">
    <property type="entry name" value="WD40_repeat_dom_sf"/>
</dbReference>
<organism evidence="3 4">
    <name type="scientific">Zygosaccharomyces mellis</name>
    <dbReference type="NCBI Taxonomy" id="42258"/>
    <lineage>
        <taxon>Eukaryota</taxon>
        <taxon>Fungi</taxon>
        <taxon>Dikarya</taxon>
        <taxon>Ascomycota</taxon>
        <taxon>Saccharomycotina</taxon>
        <taxon>Saccharomycetes</taxon>
        <taxon>Saccharomycetales</taxon>
        <taxon>Saccharomycetaceae</taxon>
        <taxon>Zygosaccharomyces</taxon>
    </lineage>
</organism>
<sequence length="725" mass="80675">MTIDGGQNSSDELEDKSLNTGSDKVYQNYMMPGLELYDAKVSINHWQLRDCIRASSRDPGRLLYIYDHSIRSLDTAQAGGPNLFPPRHMHHRHHHKSRPRRNSIGGPRRPSSGYKRRYHAPSQSVTEFNFKPRCFTESKGLVACGGLVGPDDRGFPTNWGRLHQDLNQSDSMQAPAEPVKLVDSSVLADHSNYSNPDIWKGILSLYSEDSGVATSFVLGQFINNCVTINPRSTKEYDLYSCNNDGHLYQCNVDNRGVELVRRYSDLKFALNNVAISHDAKTMVASGDSNKFAIYRQTDLAGQFSLAYDSQPNWGSSVARVKRIPRFALPDGSGSVDHIYEATGGDHGFYNCFSENDLQFATLFQNGCCLVYDVRNMNSPLAEVTSTRPHSHNGSFRVCKFSYGLDDLLFISEHQGRVHVVDTRNFMNHQVILIPDKLKAEDIPQDSGRGAAGVQSRRGNIPVVTSLSPISPGSSVSSMPADAHRRHSMAVPPSFGNQEPWLTLATKLPLRLLEPQIVPYPNALNKLTNFIFSQQQQQPDSSLNHESAGESSNDRNPETRRRSAFRVRRFSTSSNVSDSDDNEGSAQMDHPLETSPSVDNYNYQEERTGIFSRNQRNEAFDSNVNANNNNSAFGDDGIYDAYADINSDGNTYSLSGAFGTPNISSYAVDSGTSYSDSDFSEENNIAGINWVEDYGGSSLIIGTDYGIMKWNINSWARRSFSSYDFC</sequence>
<feature type="compositionally biased region" description="Low complexity" evidence="1">
    <location>
        <begin position="465"/>
        <end position="479"/>
    </location>
</feature>
<dbReference type="PANTHER" id="PTHR43991">
    <property type="entry name" value="WD REPEAT PROTEIN (AFU_ORTHOLOGUE AFUA_8G05640)-RELATED"/>
    <property type="match status" value="1"/>
</dbReference>
<feature type="compositionally biased region" description="Basic residues" evidence="1">
    <location>
        <begin position="87"/>
        <end position="101"/>
    </location>
</feature>
<feature type="compositionally biased region" description="Basic and acidic residues" evidence="1">
    <location>
        <begin position="551"/>
        <end position="560"/>
    </location>
</feature>
<dbReference type="OrthoDB" id="418169at2759"/>
<dbReference type="Pfam" id="PF10313">
    <property type="entry name" value="DUF2415"/>
    <property type="match status" value="1"/>
</dbReference>
<feature type="region of interest" description="Disordered" evidence="1">
    <location>
        <begin position="77"/>
        <end position="120"/>
    </location>
</feature>
<dbReference type="InterPro" id="IPR019417">
    <property type="entry name" value="DUF2415"/>
</dbReference>
<feature type="region of interest" description="Disordered" evidence="1">
    <location>
        <begin position="534"/>
        <end position="600"/>
    </location>
</feature>
<name>A0A4C2EF29_9SACH</name>
<accession>A0A4C2EF29</accession>
<feature type="region of interest" description="Disordered" evidence="1">
    <location>
        <begin position="462"/>
        <end position="491"/>
    </location>
</feature>